<protein>
    <submittedName>
        <fullName evidence="1">Uncharacterized protein</fullName>
    </submittedName>
</protein>
<evidence type="ECO:0000313" key="1">
    <source>
        <dbReference type="EMBL" id="GAW91393.1"/>
    </source>
</evidence>
<comment type="caution">
    <text evidence="1">The sequence shown here is derived from an EMBL/GenBank/DDBJ whole genome shotgun (WGS) entry which is preliminary data.</text>
</comment>
<dbReference type="EMBL" id="BDGJ01000016">
    <property type="protein sequence ID" value="GAW91393.1"/>
    <property type="molecule type" value="Genomic_DNA"/>
</dbReference>
<accession>A0A1Z5HPE7</accession>
<sequence length="39" mass="4640">MISVRVRTYSGVLVIQVKNRPRLEILPLIFSCQYRQKSF</sequence>
<gene>
    <name evidence="1" type="ORF">KKC1_05550</name>
</gene>
<dbReference type="AlphaFoldDB" id="A0A1Z5HPE7"/>
<keyword evidence="2" id="KW-1185">Reference proteome</keyword>
<reference evidence="2" key="1">
    <citation type="journal article" date="2017" name="Appl. Environ. Microbiol.">
        <title>Genomic analysis of Calderihabitans maritimus KKC1, a thermophilic hydrogenogenic carboxydotrophic bacterium isolated from marine sediment.</title>
        <authorList>
            <person name="Omae K."/>
            <person name="Yoneda Y."/>
            <person name="Fukuyama Y."/>
            <person name="Yoshida T."/>
            <person name="Sako Y."/>
        </authorList>
    </citation>
    <scope>NUCLEOTIDE SEQUENCE [LARGE SCALE GENOMIC DNA]</scope>
    <source>
        <strain evidence="2">KKC1</strain>
    </source>
</reference>
<organism evidence="1 2">
    <name type="scientific">Calderihabitans maritimus</name>
    <dbReference type="NCBI Taxonomy" id="1246530"/>
    <lineage>
        <taxon>Bacteria</taxon>
        <taxon>Bacillati</taxon>
        <taxon>Bacillota</taxon>
        <taxon>Clostridia</taxon>
        <taxon>Neomoorellales</taxon>
        <taxon>Calderihabitantaceae</taxon>
        <taxon>Calderihabitans</taxon>
    </lineage>
</organism>
<evidence type="ECO:0000313" key="2">
    <source>
        <dbReference type="Proteomes" id="UP000197032"/>
    </source>
</evidence>
<dbReference type="Proteomes" id="UP000197032">
    <property type="component" value="Unassembled WGS sequence"/>
</dbReference>
<name>A0A1Z5HPE7_9FIRM</name>
<proteinExistence type="predicted"/>